<dbReference type="Gene3D" id="1.10.630.10">
    <property type="entry name" value="Cytochrome P450"/>
    <property type="match status" value="1"/>
</dbReference>
<dbReference type="GO" id="GO:0005737">
    <property type="term" value="C:cytoplasm"/>
    <property type="evidence" value="ECO:0007669"/>
    <property type="project" value="TreeGrafter"/>
</dbReference>
<protein>
    <recommendedName>
        <fullName evidence="11">Aromatase</fullName>
        <ecNumber evidence="10">1.14.14.14</ecNumber>
    </recommendedName>
    <alternativeName>
        <fullName evidence="14">CYPXIX</fullName>
    </alternativeName>
    <alternativeName>
        <fullName evidence="15">Cytochrome P-450AROM</fullName>
    </alternativeName>
    <alternativeName>
        <fullName evidence="12">Cytochrome P450 19A1</fullName>
    </alternativeName>
    <alternativeName>
        <fullName evidence="13">Estrogen synthase</fullName>
    </alternativeName>
</protein>
<reference evidence="18 19" key="1">
    <citation type="submission" date="2013-11" db="EMBL/GenBank/DDBJ databases">
        <title>The Damaraland mole rat (Fukomys damarensis) genome and evolution of African mole rats.</title>
        <authorList>
            <person name="Gladyshev V.N."/>
            <person name="Fang X."/>
        </authorList>
    </citation>
    <scope>NUCLEOTIDE SEQUENCE [LARGE SCALE GENOMIC DNA]</scope>
    <source>
        <tissue evidence="18">Liver</tissue>
    </source>
</reference>
<keyword evidence="17" id="KW-1133">Transmembrane helix</keyword>
<dbReference type="EC" id="1.14.14.14" evidence="10"/>
<keyword evidence="5 16" id="KW-0479">Metal-binding</keyword>
<dbReference type="Pfam" id="PF05527">
    <property type="entry name" value="TNFAIP8"/>
    <property type="match status" value="1"/>
</dbReference>
<evidence type="ECO:0000313" key="18">
    <source>
        <dbReference type="EMBL" id="KFO37472.1"/>
    </source>
</evidence>
<dbReference type="GO" id="GO:0042981">
    <property type="term" value="P:regulation of apoptotic process"/>
    <property type="evidence" value="ECO:0007669"/>
    <property type="project" value="InterPro"/>
</dbReference>
<dbReference type="FunFam" id="1.10.630.10:FF:000032">
    <property type="entry name" value="Cytochrome P450 aromatase"/>
    <property type="match status" value="1"/>
</dbReference>
<sequence length="720" mass="83210">MILEMLNQIHCKVTSMMPVVLPVAAMLILLLVAFLLFIWNCESAASIPGPGYCLGIGPLISYGRFLWMGIGSACDYYNKMYGEFVRVWINGEETLIISKSSSMFHIMKHSHYISRFGSKLGLQRVGMYENGIIFNNNPDTWKAVRPFFMKALTGPGLVRMVAVCAESIIKHLDNLEEVTYSSGNMDVLTLMRCIMLDTTNTLYLGMPLDEIAIVRKIQGYFDAWQTLIIKPNIFFKISWLYKKYEKPVKDLKDAINNLVEEKRHKVCTAEKLEECMDFSTELIFAEKRGELTRENVNQCILEMLIAAPDTMSITVYFMLFLIAEHPKVEEAIMKEIQAVVGERDIQIDDMQKLKVVENFIYESMRYQPVVALVMRKALEDDVIDGYPVKKGTNIILNIGRMHRLEFFPKPNEFTLENFEKNVPYRYFQPFGFGPRSCAGKYIAMAMMKVVLVTILKRFHVKTLQERMATYLWKTTTPWGANSRSGVFEQEEEWTMMLVHVVLKEVFFQKCSDEYTLELRSTQRRIWATSKTPGGPDVFSSKSLALQAQKKILSKIASKTVANMLIDDTSSEIFDELYKVTKEYTHNKKEAHKIMKDLIKVAVKIGVLYRNNQFNQEEVAMVEKFRKKLNQTAMTMVSFYEVEYTFDRSVLSTLLHECQDLVHGLVRRHLTPRTHGRINHVFNHFADVEFLTTLYRLDGDCRPSLKRICEGINKLLDEKIL</sequence>
<dbReference type="EMBL" id="KN120828">
    <property type="protein sequence ID" value="KFO37472.1"/>
    <property type="molecule type" value="Genomic_DNA"/>
</dbReference>
<dbReference type="SUPFAM" id="SSF48264">
    <property type="entry name" value="Cytochrome P450"/>
    <property type="match status" value="1"/>
</dbReference>
<comment type="similarity">
    <text evidence="3">Belongs to the cytochrome P450 family.</text>
</comment>
<evidence type="ECO:0000256" key="3">
    <source>
        <dbReference type="ARBA" id="ARBA00010617"/>
    </source>
</evidence>
<dbReference type="InterPro" id="IPR001128">
    <property type="entry name" value="Cyt_P450"/>
</dbReference>
<evidence type="ECO:0000256" key="13">
    <source>
        <dbReference type="ARBA" id="ARBA00042499"/>
    </source>
</evidence>
<gene>
    <name evidence="18" type="ORF">H920_01138</name>
</gene>
<dbReference type="GO" id="GO:0020037">
    <property type="term" value="F:heme binding"/>
    <property type="evidence" value="ECO:0007669"/>
    <property type="project" value="InterPro"/>
</dbReference>
<dbReference type="GO" id="GO:0070330">
    <property type="term" value="F:aromatase activity"/>
    <property type="evidence" value="ECO:0007669"/>
    <property type="project" value="UniProtKB-EC"/>
</dbReference>
<evidence type="ECO:0000256" key="2">
    <source>
        <dbReference type="ARBA" id="ARBA00004370"/>
    </source>
</evidence>
<dbReference type="PRINTS" id="PR00385">
    <property type="entry name" value="P450"/>
</dbReference>
<dbReference type="InterPro" id="IPR017972">
    <property type="entry name" value="Cyt_P450_CS"/>
</dbReference>
<comment type="subcellular location">
    <subcellularLocation>
        <location evidence="2">Membrane</location>
    </subcellularLocation>
</comment>
<dbReference type="Pfam" id="PF00067">
    <property type="entry name" value="p450"/>
    <property type="match status" value="1"/>
</dbReference>
<dbReference type="GO" id="GO:0008209">
    <property type="term" value="P:androgen metabolic process"/>
    <property type="evidence" value="ECO:0007669"/>
    <property type="project" value="UniProtKB-ARBA"/>
</dbReference>
<dbReference type="Gene3D" id="1.20.1440.160">
    <property type="entry name" value="Tumor necrosis factor alpha-induced protein 8-like"/>
    <property type="match status" value="1"/>
</dbReference>
<organism evidence="18 19">
    <name type="scientific">Fukomys damarensis</name>
    <name type="common">Damaraland mole rat</name>
    <name type="synonym">Cryptomys damarensis</name>
    <dbReference type="NCBI Taxonomy" id="885580"/>
    <lineage>
        <taxon>Eukaryota</taxon>
        <taxon>Metazoa</taxon>
        <taxon>Chordata</taxon>
        <taxon>Craniata</taxon>
        <taxon>Vertebrata</taxon>
        <taxon>Euteleostomi</taxon>
        <taxon>Mammalia</taxon>
        <taxon>Eutheria</taxon>
        <taxon>Euarchontoglires</taxon>
        <taxon>Glires</taxon>
        <taxon>Rodentia</taxon>
        <taxon>Hystricomorpha</taxon>
        <taxon>Bathyergidae</taxon>
        <taxon>Fukomys</taxon>
    </lineage>
</organism>
<dbReference type="InterPro" id="IPR038355">
    <property type="entry name" value="TNFAIP8_sf"/>
</dbReference>
<dbReference type="FunFam" id="1.20.1440.160:FF:000001">
    <property type="entry name" value="Tumor necrosis factor alpha-induced protein 8-like 1"/>
    <property type="match status" value="1"/>
</dbReference>
<evidence type="ECO:0000256" key="4">
    <source>
        <dbReference type="ARBA" id="ARBA00022617"/>
    </source>
</evidence>
<evidence type="ECO:0000256" key="8">
    <source>
        <dbReference type="ARBA" id="ARBA00023033"/>
    </source>
</evidence>
<keyword evidence="9 17" id="KW-0472">Membrane</keyword>
<evidence type="ECO:0000256" key="12">
    <source>
        <dbReference type="ARBA" id="ARBA00042210"/>
    </source>
</evidence>
<keyword evidence="19" id="KW-1185">Reference proteome</keyword>
<dbReference type="GO" id="GO:0016020">
    <property type="term" value="C:membrane"/>
    <property type="evidence" value="ECO:0007669"/>
    <property type="project" value="UniProtKB-SubCell"/>
</dbReference>
<keyword evidence="6" id="KW-0560">Oxidoreductase</keyword>
<dbReference type="STRING" id="885580.ENSFDAP00000003323"/>
<comment type="cofactor">
    <cofactor evidence="1 16">
        <name>heme</name>
        <dbReference type="ChEBI" id="CHEBI:30413"/>
    </cofactor>
</comment>
<dbReference type="CDD" id="cd20616">
    <property type="entry name" value="CYP19A1"/>
    <property type="match status" value="1"/>
</dbReference>
<dbReference type="PANTHER" id="PTHR12757">
    <property type="entry name" value="TUMOR NECROSIS FACTOR INDUCED PROTEIN"/>
    <property type="match status" value="1"/>
</dbReference>
<dbReference type="AlphaFoldDB" id="A0A091E299"/>
<evidence type="ECO:0000256" key="11">
    <source>
        <dbReference type="ARBA" id="ARBA00039181"/>
    </source>
</evidence>
<evidence type="ECO:0000256" key="15">
    <source>
        <dbReference type="ARBA" id="ARBA00043174"/>
    </source>
</evidence>
<dbReference type="InterPro" id="IPR002401">
    <property type="entry name" value="Cyt_P450_E_grp-I"/>
</dbReference>
<dbReference type="PROSITE" id="PS00086">
    <property type="entry name" value="CYTOCHROME_P450"/>
    <property type="match status" value="1"/>
</dbReference>
<evidence type="ECO:0000256" key="17">
    <source>
        <dbReference type="SAM" id="Phobius"/>
    </source>
</evidence>
<dbReference type="Proteomes" id="UP000028990">
    <property type="component" value="Unassembled WGS sequence"/>
</dbReference>
<dbReference type="InterPro" id="IPR008477">
    <property type="entry name" value="TNFAIP8-like"/>
</dbReference>
<dbReference type="PANTHER" id="PTHR12757:SF5">
    <property type="entry name" value="TUMOR NECROSIS FACTOR ALPHA-INDUCED PROTEIN 8-LIKE PROTEIN 3"/>
    <property type="match status" value="1"/>
</dbReference>
<evidence type="ECO:0000256" key="7">
    <source>
        <dbReference type="ARBA" id="ARBA00023004"/>
    </source>
</evidence>
<evidence type="ECO:0000313" key="19">
    <source>
        <dbReference type="Proteomes" id="UP000028990"/>
    </source>
</evidence>
<name>A0A091E299_FUKDA</name>
<evidence type="ECO:0000256" key="10">
    <source>
        <dbReference type="ARBA" id="ARBA00038885"/>
    </source>
</evidence>
<evidence type="ECO:0000256" key="5">
    <source>
        <dbReference type="ARBA" id="ARBA00022723"/>
    </source>
</evidence>
<proteinExistence type="inferred from homology"/>
<evidence type="ECO:0000256" key="1">
    <source>
        <dbReference type="ARBA" id="ARBA00001971"/>
    </source>
</evidence>
<feature type="transmembrane region" description="Helical" evidence="17">
    <location>
        <begin position="20"/>
        <end position="39"/>
    </location>
</feature>
<dbReference type="eggNOG" id="KOG0157">
    <property type="taxonomic scope" value="Eukaryota"/>
</dbReference>
<keyword evidence="17" id="KW-0812">Transmembrane</keyword>
<dbReference type="GO" id="GO:0005506">
    <property type="term" value="F:iron ion binding"/>
    <property type="evidence" value="ECO:0007669"/>
    <property type="project" value="InterPro"/>
</dbReference>
<keyword evidence="7 16" id="KW-0408">Iron</keyword>
<keyword evidence="4 16" id="KW-0349">Heme</keyword>
<evidence type="ECO:0000256" key="6">
    <source>
        <dbReference type="ARBA" id="ARBA00023002"/>
    </source>
</evidence>
<evidence type="ECO:0000256" key="9">
    <source>
        <dbReference type="ARBA" id="ARBA00023136"/>
    </source>
</evidence>
<dbReference type="PRINTS" id="PR00463">
    <property type="entry name" value="EP450I"/>
</dbReference>
<evidence type="ECO:0000256" key="14">
    <source>
        <dbReference type="ARBA" id="ARBA00042795"/>
    </source>
</evidence>
<feature type="binding site" description="axial binding residue" evidence="16">
    <location>
        <position position="437"/>
    </location>
    <ligand>
        <name>heme</name>
        <dbReference type="ChEBI" id="CHEBI:30413"/>
    </ligand>
    <ligandPart>
        <name>Fe</name>
        <dbReference type="ChEBI" id="CHEBI:18248"/>
    </ligandPart>
</feature>
<dbReference type="InterPro" id="IPR036396">
    <property type="entry name" value="Cyt_P450_sf"/>
</dbReference>
<accession>A0A091E299</accession>
<dbReference type="GO" id="GO:0006694">
    <property type="term" value="P:steroid biosynthetic process"/>
    <property type="evidence" value="ECO:0007669"/>
    <property type="project" value="UniProtKB-ARBA"/>
</dbReference>
<keyword evidence="8" id="KW-0503">Monooxygenase</keyword>
<evidence type="ECO:0000256" key="16">
    <source>
        <dbReference type="PIRSR" id="PIRSR602401-1"/>
    </source>
</evidence>